<evidence type="ECO:0000313" key="2">
    <source>
        <dbReference type="EMBL" id="ARQ01838.1"/>
    </source>
</evidence>
<protein>
    <submittedName>
        <fullName evidence="2">MFS transporter</fullName>
    </submittedName>
</protein>
<dbReference type="Proteomes" id="UP000194137">
    <property type="component" value="Chromosome"/>
</dbReference>
<dbReference type="PANTHER" id="PTHR42928">
    <property type="entry name" value="TRICARBOXYLATE-BINDING PROTEIN"/>
    <property type="match status" value="1"/>
</dbReference>
<evidence type="ECO:0000313" key="3">
    <source>
        <dbReference type="Proteomes" id="UP000194137"/>
    </source>
</evidence>
<dbReference type="OrthoDB" id="7253390at2"/>
<evidence type="ECO:0000256" key="1">
    <source>
        <dbReference type="ARBA" id="ARBA00006987"/>
    </source>
</evidence>
<dbReference type="Gene3D" id="3.40.190.10">
    <property type="entry name" value="Periplasmic binding protein-like II"/>
    <property type="match status" value="1"/>
</dbReference>
<dbReference type="CDD" id="cd13578">
    <property type="entry name" value="PBP2_Bug27"/>
    <property type="match status" value="1"/>
</dbReference>
<sequence>MTIRSKFALALASLLLSVSASALHAQDYPSRPVKIIVPFGAGGPADVYARVLAQHLGETLKQPFVVENRPGAGSIIGTDAVAKSDPDGYTLLLMSNTHTVNETLTPNKPFKLMTDFVAVAPINYSDLMMVVHPSVPVKDVKEFVALAKSKPGALNYASSGPGTPYHMAGELFKAMSGTDVVHVPHKASGEARNSVIGGHVQMMFDAVTTMSTNAKAGTVKALATTGVKRSELTPDIPTVGEAGVPGYEATIWLGVMAPAKTPQPIIDKLNAEIGKIVNRPDVKEAWAKQGAVPMVMSPNEFDAYLRKDIDKWADVVKKTGAKK</sequence>
<dbReference type="Gene3D" id="3.40.190.150">
    <property type="entry name" value="Bordetella uptake gene, domain 1"/>
    <property type="match status" value="1"/>
</dbReference>
<dbReference type="RefSeq" id="WP_086090232.1">
    <property type="nucleotide sequence ID" value="NZ_CP021112.1"/>
</dbReference>
<dbReference type="Pfam" id="PF03401">
    <property type="entry name" value="TctC"/>
    <property type="match status" value="1"/>
</dbReference>
<dbReference type="InterPro" id="IPR042100">
    <property type="entry name" value="Bug_dom1"/>
</dbReference>
<reference evidence="2 3" key="1">
    <citation type="submission" date="2017-05" db="EMBL/GenBank/DDBJ databases">
        <title>Full genome sequence of Pseudorhodoplanes sinuspersici.</title>
        <authorList>
            <person name="Dastgheib S.M.M."/>
            <person name="Shavandi M."/>
            <person name="Tirandaz H."/>
        </authorList>
    </citation>
    <scope>NUCLEOTIDE SEQUENCE [LARGE SCALE GENOMIC DNA]</scope>
    <source>
        <strain evidence="2 3">RIPI110</strain>
    </source>
</reference>
<name>A0A1W6ZX36_9HYPH</name>
<comment type="similarity">
    <text evidence="1">Belongs to the UPF0065 (bug) family.</text>
</comment>
<dbReference type="InterPro" id="IPR005064">
    <property type="entry name" value="BUG"/>
</dbReference>
<keyword evidence="3" id="KW-1185">Reference proteome</keyword>
<dbReference type="AlphaFoldDB" id="A0A1W6ZX36"/>
<dbReference type="STRING" id="1235591.CAK95_24125"/>
<proteinExistence type="inferred from homology"/>
<dbReference type="PANTHER" id="PTHR42928:SF5">
    <property type="entry name" value="BLR1237 PROTEIN"/>
    <property type="match status" value="1"/>
</dbReference>
<organism evidence="2 3">
    <name type="scientific">Pseudorhodoplanes sinuspersici</name>
    <dbReference type="NCBI Taxonomy" id="1235591"/>
    <lineage>
        <taxon>Bacteria</taxon>
        <taxon>Pseudomonadati</taxon>
        <taxon>Pseudomonadota</taxon>
        <taxon>Alphaproteobacteria</taxon>
        <taxon>Hyphomicrobiales</taxon>
        <taxon>Pseudorhodoplanes</taxon>
    </lineage>
</organism>
<dbReference type="SUPFAM" id="SSF53850">
    <property type="entry name" value="Periplasmic binding protein-like II"/>
    <property type="match status" value="1"/>
</dbReference>
<dbReference type="EMBL" id="CP021112">
    <property type="protein sequence ID" value="ARQ01838.1"/>
    <property type="molecule type" value="Genomic_DNA"/>
</dbReference>
<dbReference type="PIRSF" id="PIRSF017082">
    <property type="entry name" value="YflP"/>
    <property type="match status" value="1"/>
</dbReference>
<dbReference type="KEGG" id="psin:CAK95_24125"/>
<accession>A0A1W6ZX36</accession>
<gene>
    <name evidence="2" type="ORF">CAK95_24125</name>
</gene>